<dbReference type="AlphaFoldDB" id="A0AAN4YKQ4"/>
<feature type="compositionally biased region" description="Low complexity" evidence="1">
    <location>
        <begin position="80"/>
        <end position="91"/>
    </location>
</feature>
<accession>A0AAN4YKQ4</accession>
<evidence type="ECO:0000313" key="2">
    <source>
        <dbReference type="EMBL" id="GMG28106.1"/>
    </source>
</evidence>
<feature type="compositionally biased region" description="Polar residues" evidence="1">
    <location>
        <begin position="170"/>
        <end position="179"/>
    </location>
</feature>
<dbReference type="EMBL" id="BSYA01000041">
    <property type="protein sequence ID" value="GMG28106.1"/>
    <property type="molecule type" value="Genomic_DNA"/>
</dbReference>
<comment type="caution">
    <text evidence="2">The sequence shown here is derived from an EMBL/GenBank/DDBJ whole genome shotgun (WGS) entry which is preliminary data.</text>
</comment>
<feature type="compositionally biased region" description="Polar residues" evidence="1">
    <location>
        <begin position="1"/>
        <end position="11"/>
    </location>
</feature>
<gene>
    <name evidence="2" type="ORF">Aory04_000459500</name>
</gene>
<dbReference type="Proteomes" id="UP001165205">
    <property type="component" value="Unassembled WGS sequence"/>
</dbReference>
<name>A0AAN4YKQ4_ASPOZ</name>
<feature type="region of interest" description="Disordered" evidence="1">
    <location>
        <begin position="1"/>
        <end position="115"/>
    </location>
</feature>
<proteinExistence type="predicted"/>
<sequence length="179" mass="18566">MAAQAISSGTTPRSQSGSFSQPSNPSSSKSSAATAPAQRPAPTTPTAANNTASARYLAPAKANPKPSTAHPEVAPKPRQTKSSQPPDTSPQQPQPQPPPTPETTAATPAKSNMYGSAHLVKDANIPCVIQEDPKINFAKMETVSLACLNRCPDSGIDTCGDTSKLPRNARVQSHSKTVN</sequence>
<feature type="region of interest" description="Disordered" evidence="1">
    <location>
        <begin position="157"/>
        <end position="179"/>
    </location>
</feature>
<reference evidence="2" key="1">
    <citation type="submission" date="2023-04" db="EMBL/GenBank/DDBJ databases">
        <title>Aspergillus oryzae NBRC 4228.</title>
        <authorList>
            <person name="Ichikawa N."/>
            <person name="Sato H."/>
            <person name="Tonouchi N."/>
        </authorList>
    </citation>
    <scope>NUCLEOTIDE SEQUENCE</scope>
    <source>
        <strain evidence="2">NBRC 4228</strain>
    </source>
</reference>
<protein>
    <submittedName>
        <fullName evidence="2">Unnamed protein product</fullName>
    </submittedName>
</protein>
<feature type="compositionally biased region" description="Low complexity" evidence="1">
    <location>
        <begin position="12"/>
        <end position="55"/>
    </location>
</feature>
<evidence type="ECO:0000313" key="3">
    <source>
        <dbReference type="Proteomes" id="UP001165205"/>
    </source>
</evidence>
<feature type="compositionally biased region" description="Pro residues" evidence="1">
    <location>
        <begin position="92"/>
        <end position="101"/>
    </location>
</feature>
<organism evidence="2 3">
    <name type="scientific">Aspergillus oryzae</name>
    <name type="common">Yellow koji mold</name>
    <dbReference type="NCBI Taxonomy" id="5062"/>
    <lineage>
        <taxon>Eukaryota</taxon>
        <taxon>Fungi</taxon>
        <taxon>Dikarya</taxon>
        <taxon>Ascomycota</taxon>
        <taxon>Pezizomycotina</taxon>
        <taxon>Eurotiomycetes</taxon>
        <taxon>Eurotiomycetidae</taxon>
        <taxon>Eurotiales</taxon>
        <taxon>Aspergillaceae</taxon>
        <taxon>Aspergillus</taxon>
        <taxon>Aspergillus subgen. Circumdati</taxon>
    </lineage>
</organism>
<evidence type="ECO:0000256" key="1">
    <source>
        <dbReference type="SAM" id="MobiDB-lite"/>
    </source>
</evidence>